<name>A0A8J7U949_9BACT</name>
<proteinExistence type="predicted"/>
<dbReference type="RefSeq" id="WP_207863406.1">
    <property type="nucleotide sequence ID" value="NZ_JAFREP010000056.1"/>
</dbReference>
<evidence type="ECO:0000259" key="1">
    <source>
        <dbReference type="PROSITE" id="PS50851"/>
    </source>
</evidence>
<dbReference type="GO" id="GO:0006935">
    <property type="term" value="P:chemotaxis"/>
    <property type="evidence" value="ECO:0007669"/>
    <property type="project" value="InterPro"/>
</dbReference>
<reference evidence="2" key="1">
    <citation type="submission" date="2021-03" db="EMBL/GenBank/DDBJ databases">
        <authorList>
            <person name="Wang G."/>
        </authorList>
    </citation>
    <scope>NUCLEOTIDE SEQUENCE</scope>
    <source>
        <strain evidence="2">KCTC 12899</strain>
    </source>
</reference>
<evidence type="ECO:0000313" key="3">
    <source>
        <dbReference type="Proteomes" id="UP000664417"/>
    </source>
</evidence>
<keyword evidence="3" id="KW-1185">Reference proteome</keyword>
<dbReference type="PROSITE" id="PS50851">
    <property type="entry name" value="CHEW"/>
    <property type="match status" value="1"/>
</dbReference>
<feature type="domain" description="CheW-like" evidence="1">
    <location>
        <begin position="1"/>
        <end position="143"/>
    </location>
</feature>
<organism evidence="2 3">
    <name type="scientific">Acanthopleuribacter pedis</name>
    <dbReference type="NCBI Taxonomy" id="442870"/>
    <lineage>
        <taxon>Bacteria</taxon>
        <taxon>Pseudomonadati</taxon>
        <taxon>Acidobacteriota</taxon>
        <taxon>Holophagae</taxon>
        <taxon>Acanthopleuribacterales</taxon>
        <taxon>Acanthopleuribacteraceae</taxon>
        <taxon>Acanthopleuribacter</taxon>
    </lineage>
</organism>
<evidence type="ECO:0000313" key="2">
    <source>
        <dbReference type="EMBL" id="MBO1323286.1"/>
    </source>
</evidence>
<dbReference type="Pfam" id="PF01584">
    <property type="entry name" value="CheW"/>
    <property type="match status" value="1"/>
</dbReference>
<dbReference type="InterPro" id="IPR036061">
    <property type="entry name" value="CheW-like_dom_sf"/>
</dbReference>
<dbReference type="SUPFAM" id="SSF50341">
    <property type="entry name" value="CheW-like"/>
    <property type="match status" value="1"/>
</dbReference>
<comment type="caution">
    <text evidence="2">The sequence shown here is derived from an EMBL/GenBank/DDBJ whole genome shotgun (WGS) entry which is preliminary data.</text>
</comment>
<protein>
    <submittedName>
        <fullName evidence="2">Chemotaxis protein CheW</fullName>
    </submittedName>
</protein>
<gene>
    <name evidence="2" type="ORF">J3U88_32775</name>
</gene>
<dbReference type="InterPro" id="IPR002545">
    <property type="entry name" value="CheW-lke_dom"/>
</dbReference>
<dbReference type="AlphaFoldDB" id="A0A8J7U949"/>
<dbReference type="Gene3D" id="2.40.50.180">
    <property type="entry name" value="CheA-289, Domain 4"/>
    <property type="match status" value="1"/>
</dbReference>
<dbReference type="SMART" id="SM00260">
    <property type="entry name" value="CheW"/>
    <property type="match status" value="1"/>
</dbReference>
<dbReference type="Gene3D" id="2.30.30.40">
    <property type="entry name" value="SH3 Domains"/>
    <property type="match status" value="1"/>
</dbReference>
<sequence>MLIVPFQINDKTYAVDARVVKRVLPYCEPTELLEGRLPVLGLTRYNGRMMPVIDLVQRLVGRPHLARLSTRSFLVEIPYRGQWHPTLLLAEGVTGTRKLDPKRDNPTDPVLASDQTYLGEVLAHDGWLIQMIEVEQLLDEPDYDDLFPTRQDVVVPDE</sequence>
<dbReference type="GO" id="GO:0007165">
    <property type="term" value="P:signal transduction"/>
    <property type="evidence" value="ECO:0007669"/>
    <property type="project" value="InterPro"/>
</dbReference>
<dbReference type="EMBL" id="JAFREP010000056">
    <property type="protein sequence ID" value="MBO1323286.1"/>
    <property type="molecule type" value="Genomic_DNA"/>
</dbReference>
<dbReference type="Proteomes" id="UP000664417">
    <property type="component" value="Unassembled WGS sequence"/>
</dbReference>
<accession>A0A8J7U949</accession>